<evidence type="ECO:0000256" key="2">
    <source>
        <dbReference type="ARBA" id="ARBA00007128"/>
    </source>
</evidence>
<dbReference type="Pfam" id="PF00723">
    <property type="entry name" value="Glyco_hydro_15"/>
    <property type="match status" value="1"/>
</dbReference>
<dbReference type="OrthoDB" id="5971574at2759"/>
<keyword evidence="3 5" id="KW-0321">Glycogen metabolism</keyword>
<dbReference type="GO" id="GO:0005977">
    <property type="term" value="P:glycogen metabolic process"/>
    <property type="evidence" value="ECO:0007669"/>
    <property type="project" value="UniProtKB-KW"/>
</dbReference>
<dbReference type="InterPro" id="IPR008928">
    <property type="entry name" value="6-hairpin_glycosidase_sf"/>
</dbReference>
<keyword evidence="5" id="KW-1003">Cell membrane</keyword>
<accession>A0A8S4NCB1</accession>
<evidence type="ECO:0000256" key="5">
    <source>
        <dbReference type="RuleBase" id="RU364123"/>
    </source>
</evidence>
<dbReference type="SUPFAM" id="SSF48208">
    <property type="entry name" value="Six-hairpin glycosidases"/>
    <property type="match status" value="1"/>
</dbReference>
<sequence length="149" mass="17186">YRTPDFGMWERGSKYNNGSNELHASSIGMAKAALEAINGFNLFGEQGAAWSVIYVDIDAHNRNRTIFDTLLPRESASKHTDASLIPTISWPCFSIHEEALKHQTLDKAHRKLKGKYGYKRFLRDGYKTVHEDKNRKYYRPAEIKMFDCI</sequence>
<comment type="pathway">
    <text evidence="1 5">Glycan biosynthesis; glycogen metabolism.</text>
</comment>
<evidence type="ECO:0000313" key="8">
    <source>
        <dbReference type="Proteomes" id="UP000749559"/>
    </source>
</evidence>
<dbReference type="Proteomes" id="UP000749559">
    <property type="component" value="Unassembled WGS sequence"/>
</dbReference>
<dbReference type="PANTHER" id="PTHR10749">
    <property type="entry name" value="PHOSPHORYLASE B KINASE REGULATORY SUBUNIT"/>
    <property type="match status" value="1"/>
</dbReference>
<dbReference type="PANTHER" id="PTHR10749:SF8">
    <property type="entry name" value="PHOSPHORYLASE B KINASE REGULATORY SUBUNIT BETA"/>
    <property type="match status" value="1"/>
</dbReference>
<comment type="subcellular location">
    <subcellularLocation>
        <location evidence="5">Cell membrane</location>
        <topology evidence="5">Lipid-anchor</topology>
        <orientation evidence="5">Cytoplasmic side</orientation>
    </subcellularLocation>
</comment>
<name>A0A8S4NCB1_OWEFU</name>
<evidence type="ECO:0000256" key="1">
    <source>
        <dbReference type="ARBA" id="ARBA00005131"/>
    </source>
</evidence>
<feature type="domain" description="GH15-like" evidence="6">
    <location>
        <begin position="1"/>
        <end position="134"/>
    </location>
</feature>
<dbReference type="GO" id="GO:0005886">
    <property type="term" value="C:plasma membrane"/>
    <property type="evidence" value="ECO:0007669"/>
    <property type="project" value="UniProtKB-SubCell"/>
</dbReference>
<comment type="caution">
    <text evidence="7">The sequence shown here is derived from an EMBL/GenBank/DDBJ whole genome shotgun (WGS) entry which is preliminary data.</text>
</comment>
<feature type="non-terminal residue" evidence="7">
    <location>
        <position position="1"/>
    </location>
</feature>
<evidence type="ECO:0000256" key="3">
    <source>
        <dbReference type="ARBA" id="ARBA00022600"/>
    </source>
</evidence>
<dbReference type="InterPro" id="IPR008734">
    <property type="entry name" value="PHK_A/B_su"/>
</dbReference>
<gene>
    <name evidence="7" type="ORF">OFUS_LOCUS5755</name>
</gene>
<keyword evidence="8" id="KW-1185">Reference proteome</keyword>
<comment type="function">
    <text evidence="5">Phosphorylase b kinase catalyzes the phosphorylation of serine in certain substrates, including troponin I.</text>
</comment>
<keyword evidence="4 5" id="KW-0112">Calmodulin-binding</keyword>
<evidence type="ECO:0000259" key="6">
    <source>
        <dbReference type="Pfam" id="PF00723"/>
    </source>
</evidence>
<keyword evidence="5" id="KW-0449">Lipoprotein</keyword>
<dbReference type="InterPro" id="IPR011613">
    <property type="entry name" value="GH15-like"/>
</dbReference>
<keyword evidence="5" id="KW-0472">Membrane</keyword>
<reference evidence="7" key="1">
    <citation type="submission" date="2022-03" db="EMBL/GenBank/DDBJ databases">
        <authorList>
            <person name="Martin C."/>
        </authorList>
    </citation>
    <scope>NUCLEOTIDE SEQUENCE</scope>
</reference>
<dbReference type="AlphaFoldDB" id="A0A8S4NCB1"/>
<evidence type="ECO:0000256" key="4">
    <source>
        <dbReference type="ARBA" id="ARBA00022860"/>
    </source>
</evidence>
<keyword evidence="5" id="KW-0636">Prenylation</keyword>
<evidence type="ECO:0000313" key="7">
    <source>
        <dbReference type="EMBL" id="CAH1778894.1"/>
    </source>
</evidence>
<keyword evidence="5" id="KW-0119">Carbohydrate metabolism</keyword>
<organism evidence="7 8">
    <name type="scientific">Owenia fusiformis</name>
    <name type="common">Polychaete worm</name>
    <dbReference type="NCBI Taxonomy" id="6347"/>
    <lineage>
        <taxon>Eukaryota</taxon>
        <taxon>Metazoa</taxon>
        <taxon>Spiralia</taxon>
        <taxon>Lophotrochozoa</taxon>
        <taxon>Annelida</taxon>
        <taxon>Polychaeta</taxon>
        <taxon>Sedentaria</taxon>
        <taxon>Canalipalpata</taxon>
        <taxon>Sabellida</taxon>
        <taxon>Oweniida</taxon>
        <taxon>Oweniidae</taxon>
        <taxon>Owenia</taxon>
    </lineage>
</organism>
<feature type="non-terminal residue" evidence="7">
    <location>
        <position position="149"/>
    </location>
</feature>
<dbReference type="GO" id="GO:0005964">
    <property type="term" value="C:phosphorylase kinase complex"/>
    <property type="evidence" value="ECO:0007669"/>
    <property type="project" value="TreeGrafter"/>
</dbReference>
<dbReference type="EMBL" id="CAIIXF020000003">
    <property type="protein sequence ID" value="CAH1778894.1"/>
    <property type="molecule type" value="Genomic_DNA"/>
</dbReference>
<proteinExistence type="inferred from homology"/>
<protein>
    <recommendedName>
        <fullName evidence="5">Phosphorylase b kinase regulatory subunit</fullName>
    </recommendedName>
</protein>
<dbReference type="GO" id="GO:0005516">
    <property type="term" value="F:calmodulin binding"/>
    <property type="evidence" value="ECO:0007669"/>
    <property type="project" value="UniProtKB-KW"/>
</dbReference>
<comment type="similarity">
    <text evidence="2 5">Belongs to the phosphorylase b kinase regulatory chain family.</text>
</comment>